<feature type="compositionally biased region" description="Polar residues" evidence="1">
    <location>
        <begin position="932"/>
        <end position="941"/>
    </location>
</feature>
<feature type="region of interest" description="Disordered" evidence="1">
    <location>
        <begin position="678"/>
        <end position="755"/>
    </location>
</feature>
<feature type="compositionally biased region" description="Basic and acidic residues" evidence="1">
    <location>
        <begin position="170"/>
        <end position="185"/>
    </location>
</feature>
<evidence type="ECO:0000256" key="1">
    <source>
        <dbReference type="SAM" id="MobiDB-lite"/>
    </source>
</evidence>
<protein>
    <submittedName>
        <fullName evidence="2">Uncharacterized protein</fullName>
    </submittedName>
</protein>
<gene>
    <name evidence="2" type="ORF">Cvel_11735</name>
</gene>
<proteinExistence type="predicted"/>
<accession>A0A0G4I802</accession>
<feature type="region of interest" description="Disordered" evidence="1">
    <location>
        <begin position="1"/>
        <end position="35"/>
    </location>
</feature>
<feature type="compositionally biased region" description="Low complexity" evidence="1">
    <location>
        <begin position="219"/>
        <end position="242"/>
    </location>
</feature>
<name>A0A0G4I802_9ALVE</name>
<organism evidence="2">
    <name type="scientific">Chromera velia CCMP2878</name>
    <dbReference type="NCBI Taxonomy" id="1169474"/>
    <lineage>
        <taxon>Eukaryota</taxon>
        <taxon>Sar</taxon>
        <taxon>Alveolata</taxon>
        <taxon>Colpodellida</taxon>
        <taxon>Chromeraceae</taxon>
        <taxon>Chromera</taxon>
    </lineage>
</organism>
<feature type="region of interest" description="Disordered" evidence="1">
    <location>
        <begin position="471"/>
        <end position="569"/>
    </location>
</feature>
<feature type="compositionally biased region" description="Pro residues" evidence="1">
    <location>
        <begin position="982"/>
        <end position="992"/>
    </location>
</feature>
<feature type="region of interest" description="Disordered" evidence="1">
    <location>
        <begin position="405"/>
        <end position="431"/>
    </location>
</feature>
<feature type="compositionally biased region" description="Low complexity" evidence="1">
    <location>
        <begin position="368"/>
        <end position="385"/>
    </location>
</feature>
<reference evidence="2" key="1">
    <citation type="submission" date="2014-11" db="EMBL/GenBank/DDBJ databases">
        <authorList>
            <person name="Otto D Thomas"/>
            <person name="Naeem Raeece"/>
        </authorList>
    </citation>
    <scope>NUCLEOTIDE SEQUENCE</scope>
</reference>
<sequence length="1136" mass="122291">MHGSFTVPGRPPTATPQSVWRGWSRDEEPSPTCQGPVMLRILKGKTWPRSRALLEGTRLSVQTERETEDEGTTTPSEKEKESDMMQGEGEGRKRGKGVVAMDITGLTSVWRPTDYSGRWLEALQSAVALAIRQSDSEPKTIHGGSLPLSSAKKGVKGKKTGSNAQGTPRRLSEDKANSQKRHTDEGTPSVTAVQPKDRPRGGKPKPQTHPPAQRRRRSSASSAASRSSHVPAAPAAVGPQSSEFRSTAVTRREGGNPVGTAGGASAYPPSIPPESEGGDLSVISRTPTQCISPILQADVHAAGRGERTSPDFLSLDRERSKETHEGTEKEEAEGKEEEKEKEGEEEDYEEVLQEVELLFSGGLGLLVSGAPSSSSQESGAASHPSVASFEACDSSAKLAFCAPHVHSTSAKASSPTDIRAGHQRERGSGVADREALTAFANSVVASRSLVMEADSDPSHPLRRRERALFRLGAAKSGGPVEKMSIDQPLEASFYEDKSSAKPRRAEWPDMEKQKPKKSHQTPTSPNPPNLPRCNATQPSTNATKKEAAEQIEADPPPIRTAPVGSSMRQPEVLQFTPPQTARLFDAPPISIGQPSPSGLTPRTFLFHAGSPISPSTHSSIPPVLMNPAGHLATASAMTLQPCVQAPPPLQPHLQQAADGRIVHFQQPQQQFQFQHHPLLQPHAGPAPHPAYRRPSHSVPEPNWALTSNALPPPHYQKPSGPTVASKTPPTPGTLLGGQSPPPTPRIQTSTVGEENTSTVKMSIHRTHPEASTSMYQPHANSHFQATQISPTPTPHNAPVQPHATLQSQWPVSHPPFAQQHVSVPFGNVPLPGLQQRAMQNPLVQQQQQNQYPMQNMQQTLVQQQQQNQYPMQNMQQTQAHLQQYQPTQLHPIRRQSGLNMSLLASPHGVFSSVNSPRFQPHQPAPFLPLTGPSHSIPQQQRLIHHQPHETLPSPNTNGAPPLYPPNNNQTIRRSTVERLSPSPIPPKKPPQTRPQNQPSEHTFAPQEICSPMTKAPTTTVGIQVSPSLTAPMFTVAASPLAPLPAPVSPLDSAPPSEHSSPSPHGGSPPHAGVQKAPKVGNPAIPPPADQFEGSRLGPANRQTRGAPPVVFKRGWDGGYIWCLPSMGGHEFRVCGS</sequence>
<feature type="compositionally biased region" description="Low complexity" evidence="1">
    <location>
        <begin position="1048"/>
        <end position="1072"/>
    </location>
</feature>
<feature type="compositionally biased region" description="Polar residues" evidence="1">
    <location>
        <begin position="406"/>
        <end position="416"/>
    </location>
</feature>
<feature type="compositionally biased region" description="Polar residues" evidence="1">
    <location>
        <begin position="745"/>
        <end position="755"/>
    </location>
</feature>
<feature type="compositionally biased region" description="Basic and acidic residues" evidence="1">
    <location>
        <begin position="419"/>
        <end position="431"/>
    </location>
</feature>
<dbReference type="AlphaFoldDB" id="A0A0G4I802"/>
<feature type="region of interest" description="Disordered" evidence="1">
    <location>
        <begin position="368"/>
        <end position="388"/>
    </location>
</feature>
<feature type="region of interest" description="Disordered" evidence="1">
    <location>
        <begin position="53"/>
        <end position="97"/>
    </location>
</feature>
<evidence type="ECO:0000313" key="2">
    <source>
        <dbReference type="EMBL" id="CEM53116.1"/>
    </source>
</evidence>
<dbReference type="EMBL" id="CDMZ01005515">
    <property type="protein sequence ID" value="CEM53116.1"/>
    <property type="molecule type" value="Genomic_DNA"/>
</dbReference>
<feature type="compositionally biased region" description="Basic and acidic residues" evidence="1">
    <location>
        <begin position="301"/>
        <end position="329"/>
    </location>
</feature>
<feature type="region of interest" description="Disordered" evidence="1">
    <location>
        <begin position="1046"/>
        <end position="1109"/>
    </location>
</feature>
<feature type="region of interest" description="Disordered" evidence="1">
    <location>
        <begin position="135"/>
        <end position="350"/>
    </location>
</feature>
<feature type="compositionally biased region" description="Basic and acidic residues" evidence="1">
    <location>
        <begin position="494"/>
        <end position="513"/>
    </location>
</feature>
<feature type="region of interest" description="Disordered" evidence="1">
    <location>
        <begin position="913"/>
        <end position="1003"/>
    </location>
</feature>
<dbReference type="VEuPathDB" id="CryptoDB:Cvel_11735"/>